<reference evidence="2" key="1">
    <citation type="journal article" date="2022" name="G3 (Bethesda)">
        <title>High quality genome of the basidiomycete yeast Dioszegia hungarica PDD-24b-2 isolated from cloud water.</title>
        <authorList>
            <person name="Jarrige D."/>
            <person name="Haridas S."/>
            <person name="Bleykasten-Grosshans C."/>
            <person name="Joly M."/>
            <person name="Nadalig T."/>
            <person name="Sancelme M."/>
            <person name="Vuilleumier S."/>
            <person name="Grigoriev I.V."/>
            <person name="Amato P."/>
            <person name="Bringel F."/>
        </authorList>
    </citation>
    <scope>NUCLEOTIDE SEQUENCE</scope>
    <source>
        <strain evidence="2">PDD-24b-2</strain>
    </source>
</reference>
<proteinExistence type="predicted"/>
<gene>
    <name evidence="2" type="ORF">MKK02DRAFT_33817</name>
</gene>
<protein>
    <submittedName>
        <fullName evidence="2">Uncharacterized protein</fullName>
    </submittedName>
</protein>
<keyword evidence="3" id="KW-1185">Reference proteome</keyword>
<organism evidence="2 3">
    <name type="scientific">Dioszegia hungarica</name>
    <dbReference type="NCBI Taxonomy" id="4972"/>
    <lineage>
        <taxon>Eukaryota</taxon>
        <taxon>Fungi</taxon>
        <taxon>Dikarya</taxon>
        <taxon>Basidiomycota</taxon>
        <taxon>Agaricomycotina</taxon>
        <taxon>Tremellomycetes</taxon>
        <taxon>Tremellales</taxon>
        <taxon>Bulleribasidiaceae</taxon>
        <taxon>Dioszegia</taxon>
    </lineage>
</organism>
<accession>A0AA38HAK3</accession>
<dbReference type="RefSeq" id="XP_052946458.1">
    <property type="nucleotide sequence ID" value="XM_053088789.1"/>
</dbReference>
<evidence type="ECO:0000313" key="3">
    <source>
        <dbReference type="Proteomes" id="UP001164286"/>
    </source>
</evidence>
<comment type="caution">
    <text evidence="2">The sequence shown here is derived from an EMBL/GenBank/DDBJ whole genome shotgun (WGS) entry which is preliminary data.</text>
</comment>
<feature type="region of interest" description="Disordered" evidence="1">
    <location>
        <begin position="144"/>
        <end position="170"/>
    </location>
</feature>
<dbReference type="GeneID" id="77727994"/>
<dbReference type="EMBL" id="JAKWFO010000005">
    <property type="protein sequence ID" value="KAI9636681.1"/>
    <property type="molecule type" value="Genomic_DNA"/>
</dbReference>
<dbReference type="AlphaFoldDB" id="A0AA38HAK3"/>
<evidence type="ECO:0000313" key="2">
    <source>
        <dbReference type="EMBL" id="KAI9636681.1"/>
    </source>
</evidence>
<sequence length="204" mass="22047">MPRTVEGGHAFKERQMTVPSLMTRQLLPLGGKAVLRLSRVGVQATVQGLLICEHNIGFGVGTWEEGSECGPFDSGPTPLNGPPEYSCSPSCKLLGSTSAIALARHYRQQTGRYKGTERNIDLRNGQTDNRVEQGTEITGFGHRLRTDRSGASTGSITGESTDKSIKQHNGRPLAKGIERKPRSRGVMESYYVPIPSGAALTFCC</sequence>
<dbReference type="Proteomes" id="UP001164286">
    <property type="component" value="Unassembled WGS sequence"/>
</dbReference>
<evidence type="ECO:0000256" key="1">
    <source>
        <dbReference type="SAM" id="MobiDB-lite"/>
    </source>
</evidence>
<feature type="compositionally biased region" description="Polar residues" evidence="1">
    <location>
        <begin position="149"/>
        <end position="159"/>
    </location>
</feature>
<name>A0AA38HAK3_9TREE</name>